<sequence length="100" mass="10838">MAPTTTRMMMVAVAEVERGSSHAPGTRHHRPTREREAQEAMTVAADMETTPVTKRVAAEMAEMAVTAAVEAEQEDGRLTAPERSRISTKWPVAGTTSSSR</sequence>
<evidence type="ECO:0000313" key="2">
    <source>
        <dbReference type="EMBL" id="KAE9299520.1"/>
    </source>
</evidence>
<accession>A0A6A4D009</accession>
<evidence type="ECO:0000256" key="1">
    <source>
        <dbReference type="SAM" id="MobiDB-lite"/>
    </source>
</evidence>
<dbReference type="Proteomes" id="UP000434957">
    <property type="component" value="Unassembled WGS sequence"/>
</dbReference>
<reference evidence="2 3" key="1">
    <citation type="submission" date="2018-08" db="EMBL/GenBank/DDBJ databases">
        <title>Genomic investigation of the strawberry pathogen Phytophthora fragariae indicates pathogenicity is determined by transcriptional variation in three key races.</title>
        <authorList>
            <person name="Adams T.M."/>
            <person name="Armitage A.D."/>
            <person name="Sobczyk M.K."/>
            <person name="Bates H.J."/>
            <person name="Dunwell J.M."/>
            <person name="Nellist C.F."/>
            <person name="Harrison R.J."/>
        </authorList>
    </citation>
    <scope>NUCLEOTIDE SEQUENCE [LARGE SCALE GENOMIC DNA]</scope>
    <source>
        <strain evidence="2 3">SCRP333</strain>
    </source>
</reference>
<feature type="region of interest" description="Disordered" evidence="1">
    <location>
        <begin position="16"/>
        <end position="35"/>
    </location>
</feature>
<evidence type="ECO:0000313" key="3">
    <source>
        <dbReference type="Proteomes" id="UP000434957"/>
    </source>
</evidence>
<organism evidence="2 3">
    <name type="scientific">Phytophthora rubi</name>
    <dbReference type="NCBI Taxonomy" id="129364"/>
    <lineage>
        <taxon>Eukaryota</taxon>
        <taxon>Sar</taxon>
        <taxon>Stramenopiles</taxon>
        <taxon>Oomycota</taxon>
        <taxon>Peronosporomycetes</taxon>
        <taxon>Peronosporales</taxon>
        <taxon>Peronosporaceae</taxon>
        <taxon>Phytophthora</taxon>
    </lineage>
</organism>
<feature type="compositionally biased region" description="Basic and acidic residues" evidence="1">
    <location>
        <begin position="74"/>
        <end position="85"/>
    </location>
</feature>
<feature type="region of interest" description="Disordered" evidence="1">
    <location>
        <begin position="72"/>
        <end position="100"/>
    </location>
</feature>
<dbReference type="EMBL" id="QXFT01002360">
    <property type="protein sequence ID" value="KAE9299520.1"/>
    <property type="molecule type" value="Genomic_DNA"/>
</dbReference>
<keyword evidence="3" id="KW-1185">Reference proteome</keyword>
<dbReference type="AlphaFoldDB" id="A0A6A4D009"/>
<comment type="caution">
    <text evidence="2">The sequence shown here is derived from an EMBL/GenBank/DDBJ whole genome shotgun (WGS) entry which is preliminary data.</text>
</comment>
<proteinExistence type="predicted"/>
<name>A0A6A4D009_9STRA</name>
<gene>
    <name evidence="2" type="ORF">PR003_g22972</name>
</gene>
<protein>
    <submittedName>
        <fullName evidence="2">Uncharacterized protein</fullName>
    </submittedName>
</protein>